<evidence type="ECO:0000256" key="1">
    <source>
        <dbReference type="SAM" id="SignalP"/>
    </source>
</evidence>
<proteinExistence type="predicted"/>
<reference evidence="2" key="1">
    <citation type="submission" date="2023-03" db="EMBL/GenBank/DDBJ databases">
        <title>Massive genome expansion in bonnet fungi (Mycena s.s.) driven by repeated elements and novel gene families across ecological guilds.</title>
        <authorList>
            <consortium name="Lawrence Berkeley National Laboratory"/>
            <person name="Harder C.B."/>
            <person name="Miyauchi S."/>
            <person name="Viragh M."/>
            <person name="Kuo A."/>
            <person name="Thoen E."/>
            <person name="Andreopoulos B."/>
            <person name="Lu D."/>
            <person name="Skrede I."/>
            <person name="Drula E."/>
            <person name="Henrissat B."/>
            <person name="Morin E."/>
            <person name="Kohler A."/>
            <person name="Barry K."/>
            <person name="LaButti K."/>
            <person name="Morin E."/>
            <person name="Salamov A."/>
            <person name="Lipzen A."/>
            <person name="Mereny Z."/>
            <person name="Hegedus B."/>
            <person name="Baldrian P."/>
            <person name="Stursova M."/>
            <person name="Weitz H."/>
            <person name="Taylor A."/>
            <person name="Grigoriev I.V."/>
            <person name="Nagy L.G."/>
            <person name="Martin F."/>
            <person name="Kauserud H."/>
        </authorList>
    </citation>
    <scope>NUCLEOTIDE SEQUENCE</scope>
    <source>
        <strain evidence="2">9284</strain>
    </source>
</reference>
<organism evidence="2 3">
    <name type="scientific">Roridomyces roridus</name>
    <dbReference type="NCBI Taxonomy" id="1738132"/>
    <lineage>
        <taxon>Eukaryota</taxon>
        <taxon>Fungi</taxon>
        <taxon>Dikarya</taxon>
        <taxon>Basidiomycota</taxon>
        <taxon>Agaricomycotina</taxon>
        <taxon>Agaricomycetes</taxon>
        <taxon>Agaricomycetidae</taxon>
        <taxon>Agaricales</taxon>
        <taxon>Marasmiineae</taxon>
        <taxon>Mycenaceae</taxon>
        <taxon>Roridomyces</taxon>
    </lineage>
</organism>
<keyword evidence="3" id="KW-1185">Reference proteome</keyword>
<gene>
    <name evidence="2" type="ORF">FB45DRAFT_872724</name>
</gene>
<evidence type="ECO:0000313" key="3">
    <source>
        <dbReference type="Proteomes" id="UP001221142"/>
    </source>
</evidence>
<dbReference type="InterPro" id="IPR035992">
    <property type="entry name" value="Ricin_B-like_lectins"/>
</dbReference>
<comment type="caution">
    <text evidence="2">The sequence shown here is derived from an EMBL/GenBank/DDBJ whole genome shotgun (WGS) entry which is preliminary data.</text>
</comment>
<accession>A0AAD7BD13</accession>
<dbReference type="SUPFAM" id="SSF50370">
    <property type="entry name" value="Ricin B-like lectins"/>
    <property type="match status" value="1"/>
</dbReference>
<dbReference type="EMBL" id="JARKIF010000021">
    <property type="protein sequence ID" value="KAJ7617273.1"/>
    <property type="molecule type" value="Genomic_DNA"/>
</dbReference>
<dbReference type="AlphaFoldDB" id="A0AAD7BD13"/>
<sequence>MKFSAFALVPLAAVLANAQKFKFCNVGQQGCAYTNDVSDDTDRNVLLLTNDTTAPNQNWVKYSPSGENIIVHNANTDQFLTVYRAPKPVRTHLSAIDLFPETLPRCK</sequence>
<protein>
    <submittedName>
        <fullName evidence="2">Uncharacterized protein</fullName>
    </submittedName>
</protein>
<name>A0AAD7BD13_9AGAR</name>
<feature type="chain" id="PRO_5042297736" evidence="1">
    <location>
        <begin position="19"/>
        <end position="107"/>
    </location>
</feature>
<evidence type="ECO:0000313" key="2">
    <source>
        <dbReference type="EMBL" id="KAJ7617273.1"/>
    </source>
</evidence>
<feature type="signal peptide" evidence="1">
    <location>
        <begin position="1"/>
        <end position="18"/>
    </location>
</feature>
<keyword evidence="1" id="KW-0732">Signal</keyword>
<dbReference type="Proteomes" id="UP001221142">
    <property type="component" value="Unassembled WGS sequence"/>
</dbReference>